<dbReference type="CDD" id="cd13611">
    <property type="entry name" value="PBP2_YehZ"/>
    <property type="match status" value="1"/>
</dbReference>
<comment type="caution">
    <text evidence="2">The sequence shown here is derived from an EMBL/GenBank/DDBJ whole genome shotgun (WGS) entry which is preliminary data.</text>
</comment>
<dbReference type="GO" id="GO:0022857">
    <property type="term" value="F:transmembrane transporter activity"/>
    <property type="evidence" value="ECO:0007669"/>
    <property type="project" value="InterPro"/>
</dbReference>
<dbReference type="SUPFAM" id="SSF53850">
    <property type="entry name" value="Periplasmic binding protein-like II"/>
    <property type="match status" value="1"/>
</dbReference>
<proteinExistence type="predicted"/>
<evidence type="ECO:0000313" key="3">
    <source>
        <dbReference type="Proteomes" id="UP000548476"/>
    </source>
</evidence>
<dbReference type="InterPro" id="IPR007210">
    <property type="entry name" value="ABC_Gly_betaine_transp_sub-bd"/>
</dbReference>
<evidence type="ECO:0000313" key="2">
    <source>
        <dbReference type="EMBL" id="MBB6039197.1"/>
    </source>
</evidence>
<dbReference type="AlphaFoldDB" id="A0A841G0L6"/>
<evidence type="ECO:0000259" key="1">
    <source>
        <dbReference type="Pfam" id="PF04069"/>
    </source>
</evidence>
<dbReference type="EMBL" id="JACHGT010000020">
    <property type="protein sequence ID" value="MBB6039197.1"/>
    <property type="molecule type" value="Genomic_DNA"/>
</dbReference>
<dbReference type="RefSeq" id="WP_203686353.1">
    <property type="nucleotide sequence ID" value="NZ_BONT01000050.1"/>
</dbReference>
<feature type="domain" description="ABC-type glycine betaine transport system substrate-binding" evidence="1">
    <location>
        <begin position="59"/>
        <end position="325"/>
    </location>
</feature>
<gene>
    <name evidence="2" type="ORF">HNR73_007088</name>
</gene>
<dbReference type="Pfam" id="PF04069">
    <property type="entry name" value="OpuAC"/>
    <property type="match status" value="1"/>
</dbReference>
<keyword evidence="3" id="KW-1185">Reference proteome</keyword>
<dbReference type="PROSITE" id="PS51257">
    <property type="entry name" value="PROKAR_LIPOPROTEIN"/>
    <property type="match status" value="1"/>
</dbReference>
<dbReference type="Proteomes" id="UP000548476">
    <property type="component" value="Unassembled WGS sequence"/>
</dbReference>
<dbReference type="Gene3D" id="3.40.190.10">
    <property type="entry name" value="Periplasmic binding protein-like II"/>
    <property type="match status" value="1"/>
</dbReference>
<dbReference type="GO" id="GO:0043190">
    <property type="term" value="C:ATP-binding cassette (ABC) transporter complex"/>
    <property type="evidence" value="ECO:0007669"/>
    <property type="project" value="InterPro"/>
</dbReference>
<protein>
    <submittedName>
        <fullName evidence="2">Osmoprotectant transport system substrate-binding protein</fullName>
    </submittedName>
</protein>
<name>A0A841G0L6_9ACTN</name>
<organism evidence="2 3">
    <name type="scientific">Phytomonospora endophytica</name>
    <dbReference type="NCBI Taxonomy" id="714109"/>
    <lineage>
        <taxon>Bacteria</taxon>
        <taxon>Bacillati</taxon>
        <taxon>Actinomycetota</taxon>
        <taxon>Actinomycetes</taxon>
        <taxon>Micromonosporales</taxon>
        <taxon>Micromonosporaceae</taxon>
        <taxon>Phytomonospora</taxon>
    </lineage>
</organism>
<accession>A0A841G0L6</accession>
<sequence>MREPAARPRSSHAVSRRLPWLLACAFMLAGCGLQPASQFIPEVSAGPELEKYPGFDGAEITVSSKDFTEQLVLGKMTSLVLSAAGAQVTDKTNIKGSVNARLSMLDGEVDVMWEYTGTAWIVYMGHPDPIADPAEQFQAVADEDLAQNQIVWTRPAPLNNSYAIAVKQATADKYGLVNISDITELPVAERTFCLEAEFINRNDGFVGMKQTYGFTDADIPPGNVQSMDTGLIYNRIGGSCTFGEVFDTDGRIPANGLVTLTDDKHFFPIYQPALTVRQEIYQRSPQIGEIFADLAARLTTDVMRGLNAQVDVDGRDPVYVAEDWLMEQGFLAS</sequence>
<reference evidence="2 3" key="1">
    <citation type="submission" date="2020-08" db="EMBL/GenBank/DDBJ databases">
        <title>Genomic Encyclopedia of Type Strains, Phase IV (KMG-IV): sequencing the most valuable type-strain genomes for metagenomic binning, comparative biology and taxonomic classification.</title>
        <authorList>
            <person name="Goeker M."/>
        </authorList>
    </citation>
    <scope>NUCLEOTIDE SEQUENCE [LARGE SCALE GENOMIC DNA]</scope>
    <source>
        <strain evidence="2 3">YIM 65646</strain>
    </source>
</reference>
<dbReference type="Gene3D" id="3.40.190.120">
    <property type="entry name" value="Osmoprotection protein (prox), domain 2"/>
    <property type="match status" value="1"/>
</dbReference>